<dbReference type="Proteomes" id="UP000695562">
    <property type="component" value="Unassembled WGS sequence"/>
</dbReference>
<keyword evidence="2" id="KW-1185">Reference proteome</keyword>
<organism evidence="1 2">
    <name type="scientific">Polysphondylium violaceum</name>
    <dbReference type="NCBI Taxonomy" id="133409"/>
    <lineage>
        <taxon>Eukaryota</taxon>
        <taxon>Amoebozoa</taxon>
        <taxon>Evosea</taxon>
        <taxon>Eumycetozoa</taxon>
        <taxon>Dictyostelia</taxon>
        <taxon>Dictyosteliales</taxon>
        <taxon>Dictyosteliaceae</taxon>
        <taxon>Polysphondylium</taxon>
    </lineage>
</organism>
<gene>
    <name evidence="1" type="ORF">CYY_007369</name>
</gene>
<reference evidence="1" key="1">
    <citation type="submission" date="2020-01" db="EMBL/GenBank/DDBJ databases">
        <title>Development of genomics and gene disruption for Polysphondylium violaceum indicates a role for the polyketide synthase stlB in stalk morphogenesis.</title>
        <authorList>
            <person name="Narita B."/>
            <person name="Kawabe Y."/>
            <person name="Kin K."/>
            <person name="Saito T."/>
            <person name="Gibbs R."/>
            <person name="Kuspa A."/>
            <person name="Muzny D."/>
            <person name="Queller D."/>
            <person name="Richards S."/>
            <person name="Strassman J."/>
            <person name="Sucgang R."/>
            <person name="Worley K."/>
            <person name="Schaap P."/>
        </authorList>
    </citation>
    <scope>NUCLEOTIDE SEQUENCE</scope>
    <source>
        <strain evidence="1">QSvi11</strain>
    </source>
</reference>
<accession>A0A8J4PNS7</accession>
<name>A0A8J4PNS7_9MYCE</name>
<evidence type="ECO:0000313" key="1">
    <source>
        <dbReference type="EMBL" id="KAF2071307.1"/>
    </source>
</evidence>
<sequence>MDETHLFYTVFRNLFIRVNIFKYLNFKNSSLVNINDFYYNVLNKGVMPFTFSSCQLQDIIYLVNKGDIDFFLQKLKNFKHLFSNSDSSSNSSNKSNYQDWIDISVNSKITFNNSAFNRIKDESLKDQILLDVLQLFTFDANNEYHMQLIQSLVNSIGVTRDRVELLYLYLNNNSVPFDINTLNPEIDKQNLIYLIEWKRIGVKYDPSLLHSPVFKQYKDLLVQMNPRCWSIQKLFNLLFTMKPISDDFKYWLEWTLHNKAMVETKGPFGEIYGIQVDIGLFDKLSTYCINTEILEFILLYRKQVLESFNGPINMDFEMLVLLKDHYRQQQERILSIQFKIMIKDDHRGSLEGLRDIVGQLEEMGFTFILNTAYPGWVLKRFNADPNDFMEKNLIDAKTILQLDDQTIDKIFNMASNPSFIEFLLFVNGQTRFMPMLSLEERDIFYRLMFVYAIRHSDYKLLIKAYQAMSSESSKTASIRNNILNSYIRLGLAEKDSSEKKNALAIAQFLAEKGVHLNLQEAVYFANPSSQLWIVLQSPSRLPTKPKDPDFCFFLHLVKLSGLGNISALDVFLYQHPPTHFNLSLSKLLFTITVPHLEIKVFLYLIDRFNHLMTFDVIEVLMDYALSYDNGLLIAILLHRTNIRLISPSQLDLHTEQELLIKIFTIMHEWGFAQSSHYHVYASDPLFQSLQLEPAQPIGVVPANTNYNHLRIGDDSQEFYYRLDPNAKVLFK</sequence>
<protein>
    <submittedName>
        <fullName evidence="1">Uncharacterized protein</fullName>
    </submittedName>
</protein>
<dbReference type="AlphaFoldDB" id="A0A8J4PNS7"/>
<comment type="caution">
    <text evidence="1">The sequence shown here is derived from an EMBL/GenBank/DDBJ whole genome shotgun (WGS) entry which is preliminary data.</text>
</comment>
<dbReference type="EMBL" id="AJWJ01000389">
    <property type="protein sequence ID" value="KAF2071307.1"/>
    <property type="molecule type" value="Genomic_DNA"/>
</dbReference>
<proteinExistence type="predicted"/>
<evidence type="ECO:0000313" key="2">
    <source>
        <dbReference type="Proteomes" id="UP000695562"/>
    </source>
</evidence>